<dbReference type="Proteomes" id="UP000020077">
    <property type="component" value="Unassembled WGS sequence"/>
</dbReference>
<dbReference type="AlphaFoldDB" id="A0A080LZL0"/>
<name>A0A080LZL0_9PROT</name>
<organism evidence="1 2">
    <name type="scientific">Candidatus Accumulibacter phosphatis</name>
    <dbReference type="NCBI Taxonomy" id="327160"/>
    <lineage>
        <taxon>Bacteria</taxon>
        <taxon>Pseudomonadati</taxon>
        <taxon>Pseudomonadota</taxon>
        <taxon>Betaproteobacteria</taxon>
        <taxon>Candidatus Accumulibacter</taxon>
    </lineage>
</organism>
<evidence type="ECO:0000313" key="2">
    <source>
        <dbReference type="Proteomes" id="UP000020077"/>
    </source>
</evidence>
<protein>
    <submittedName>
        <fullName evidence="1">Uncharacterized protein</fullName>
    </submittedName>
</protein>
<reference evidence="1 2" key="1">
    <citation type="submission" date="2014-02" db="EMBL/GenBank/DDBJ databases">
        <title>Expanding our view of genomic diversity in Candidatus Accumulibacter clades.</title>
        <authorList>
            <person name="Skennerton C.T."/>
            <person name="Barr J.J."/>
            <person name="Slater F.R."/>
            <person name="Bond P.L."/>
            <person name="Tyson G.W."/>
        </authorList>
    </citation>
    <scope>NUCLEOTIDE SEQUENCE [LARGE SCALE GENOMIC DNA]</scope>
    <source>
        <strain evidence="2">BA-91</strain>
    </source>
</reference>
<proteinExistence type="predicted"/>
<dbReference type="EMBL" id="JDVG02000055">
    <property type="protein sequence ID" value="KFB74353.1"/>
    <property type="molecule type" value="Genomic_DNA"/>
</dbReference>
<gene>
    <name evidence="1" type="ORF">AW09_000360</name>
</gene>
<sequence length="64" mass="6786">MPALYLYSLEDRAHVATVTGADHATVEAKADEIYGSNDYGWTYSPAFGADGGLMENGGAEEICL</sequence>
<accession>A0A080LZL0</accession>
<comment type="caution">
    <text evidence="1">The sequence shown here is derived from an EMBL/GenBank/DDBJ whole genome shotgun (WGS) entry which is preliminary data.</text>
</comment>
<evidence type="ECO:0000313" key="1">
    <source>
        <dbReference type="EMBL" id="KFB74353.1"/>
    </source>
</evidence>